<feature type="domain" description="DUF4832" evidence="2">
    <location>
        <begin position="244"/>
        <end position="480"/>
    </location>
</feature>
<evidence type="ECO:0000313" key="4">
    <source>
        <dbReference type="EMBL" id="HIU49746.1"/>
    </source>
</evidence>
<evidence type="ECO:0000259" key="2">
    <source>
        <dbReference type="Pfam" id="PF16116"/>
    </source>
</evidence>
<name>A0A9D1S7F4_9FIRM</name>
<proteinExistence type="predicted"/>
<accession>A0A9D1S7F4</accession>
<dbReference type="Proteomes" id="UP000824118">
    <property type="component" value="Unassembled WGS sequence"/>
</dbReference>
<evidence type="ECO:0000313" key="5">
    <source>
        <dbReference type="Proteomes" id="UP000824118"/>
    </source>
</evidence>
<feature type="signal peptide" evidence="1">
    <location>
        <begin position="1"/>
        <end position="24"/>
    </location>
</feature>
<dbReference type="Pfam" id="PF16173">
    <property type="entry name" value="DUF4874"/>
    <property type="match status" value="1"/>
</dbReference>
<dbReference type="EMBL" id="DVNG01000027">
    <property type="protein sequence ID" value="HIU49746.1"/>
    <property type="molecule type" value="Genomic_DNA"/>
</dbReference>
<dbReference type="AlphaFoldDB" id="A0A9D1S7F4"/>
<feature type="chain" id="PRO_5038527050" evidence="1">
    <location>
        <begin position="25"/>
        <end position="497"/>
    </location>
</feature>
<protein>
    <submittedName>
        <fullName evidence="4">DUF4874 domain-containing protein</fullName>
    </submittedName>
</protein>
<feature type="domain" description="DUF4874" evidence="3">
    <location>
        <begin position="59"/>
        <end position="228"/>
    </location>
</feature>
<reference evidence="4" key="2">
    <citation type="journal article" date="2021" name="PeerJ">
        <title>Extensive microbial diversity within the chicken gut microbiome revealed by metagenomics and culture.</title>
        <authorList>
            <person name="Gilroy R."/>
            <person name="Ravi A."/>
            <person name="Getino M."/>
            <person name="Pursley I."/>
            <person name="Horton D.L."/>
            <person name="Alikhan N.F."/>
            <person name="Baker D."/>
            <person name="Gharbi K."/>
            <person name="Hall N."/>
            <person name="Watson M."/>
            <person name="Adriaenssens E.M."/>
            <person name="Foster-Nyarko E."/>
            <person name="Jarju S."/>
            <person name="Secka A."/>
            <person name="Antonio M."/>
            <person name="Oren A."/>
            <person name="Chaudhuri R.R."/>
            <person name="La Ragione R."/>
            <person name="Hildebrand F."/>
            <person name="Pallen M.J."/>
        </authorList>
    </citation>
    <scope>NUCLEOTIDE SEQUENCE</scope>
    <source>
        <strain evidence="4">ChiGjej1B1-1684</strain>
    </source>
</reference>
<sequence>MKTKVSKILAAAVALVLTASISIAGIQAAYKSKIPDSKTYEFSTEGLTGDKTTELMSANPDRGLRMEVYLDVATGMSLFEYADVDAFQQLQDEIDKYKSDNPTLVQVYFYLTGYKDKELDQTAFDNMNRYFDMLEENNLKAVLRFAYISDDTNPLSQEPEDDMVVRHWEQLAPFIEERRDQISVLQAGCVGAWGEWDSGAMSRVDDKKILDAIMDNTPDDLYVQVRYSYIKTDNFSKDDPDYDRIGFHDDFLIGNLHGWNTAGSDPQSDRYQQMSEESCYVPVDGEMIWGSANDYYKGEIGGDYISSIKMAKRMAEHHFTSLSLTHNYKEKGGYYSMEYWKTEYINQNILDENGLIYDESWFLDENGNNLPRTMFDYIKDYLGYYLKAEKASAVVNGDTVTATVALKNYGFAAPLTLDKIELVLLDADGNPVSSSEFCSLEELQSGSTVEKTIELQRPENGRGYRLALRLSSRNGDTARLANNIEYTDGYNILGDLI</sequence>
<reference evidence="4" key="1">
    <citation type="submission" date="2020-10" db="EMBL/GenBank/DDBJ databases">
        <authorList>
            <person name="Gilroy R."/>
        </authorList>
    </citation>
    <scope>NUCLEOTIDE SEQUENCE</scope>
    <source>
        <strain evidence="4">ChiGjej1B1-1684</strain>
    </source>
</reference>
<dbReference type="InterPro" id="IPR032267">
    <property type="entry name" value="DUF4832"/>
</dbReference>
<dbReference type="InterPro" id="IPR032379">
    <property type="entry name" value="DUF4874"/>
</dbReference>
<evidence type="ECO:0000256" key="1">
    <source>
        <dbReference type="SAM" id="SignalP"/>
    </source>
</evidence>
<organism evidence="4 5">
    <name type="scientific">Candidatus Limousia pullorum</name>
    <dbReference type="NCBI Taxonomy" id="2840860"/>
    <lineage>
        <taxon>Bacteria</taxon>
        <taxon>Bacillati</taxon>
        <taxon>Bacillota</taxon>
        <taxon>Clostridia</taxon>
        <taxon>Eubacteriales</taxon>
        <taxon>Oscillospiraceae</taxon>
        <taxon>Oscillospiraceae incertae sedis</taxon>
        <taxon>Candidatus Limousia</taxon>
    </lineage>
</organism>
<comment type="caution">
    <text evidence="4">The sequence shown here is derived from an EMBL/GenBank/DDBJ whole genome shotgun (WGS) entry which is preliminary data.</text>
</comment>
<evidence type="ECO:0000259" key="3">
    <source>
        <dbReference type="Pfam" id="PF16173"/>
    </source>
</evidence>
<gene>
    <name evidence="4" type="ORF">IAD22_01865</name>
</gene>
<keyword evidence="1" id="KW-0732">Signal</keyword>
<dbReference type="Pfam" id="PF16116">
    <property type="entry name" value="DUF4832"/>
    <property type="match status" value="1"/>
</dbReference>